<dbReference type="VEuPathDB" id="FungiDB:C8Q69DRAFT_478117"/>
<dbReference type="AlphaFoldDB" id="A0A443HLK8"/>
<dbReference type="FunFam" id="1.20.1250.20:FF:000460">
    <property type="entry name" value="MFS multidrug transporter, putative"/>
    <property type="match status" value="1"/>
</dbReference>
<dbReference type="GO" id="GO:0016020">
    <property type="term" value="C:membrane"/>
    <property type="evidence" value="ECO:0007669"/>
    <property type="project" value="UniProtKB-SubCell"/>
</dbReference>
<feature type="transmembrane region" description="Helical" evidence="5">
    <location>
        <begin position="400"/>
        <end position="420"/>
    </location>
</feature>
<feature type="transmembrane region" description="Helical" evidence="5">
    <location>
        <begin position="266"/>
        <end position="286"/>
    </location>
</feature>
<evidence type="ECO:0000256" key="4">
    <source>
        <dbReference type="ARBA" id="ARBA00023136"/>
    </source>
</evidence>
<evidence type="ECO:0000313" key="8">
    <source>
        <dbReference type="Proteomes" id="UP000283841"/>
    </source>
</evidence>
<organism evidence="7 8">
    <name type="scientific">Byssochlamys spectabilis</name>
    <name type="common">Paecilomyces variotii</name>
    <dbReference type="NCBI Taxonomy" id="264951"/>
    <lineage>
        <taxon>Eukaryota</taxon>
        <taxon>Fungi</taxon>
        <taxon>Dikarya</taxon>
        <taxon>Ascomycota</taxon>
        <taxon>Pezizomycotina</taxon>
        <taxon>Eurotiomycetes</taxon>
        <taxon>Eurotiomycetidae</taxon>
        <taxon>Eurotiales</taxon>
        <taxon>Thermoascaceae</taxon>
        <taxon>Paecilomyces</taxon>
    </lineage>
</organism>
<evidence type="ECO:0000313" key="7">
    <source>
        <dbReference type="EMBL" id="RWQ92693.1"/>
    </source>
</evidence>
<accession>A0A443HLK8</accession>
<feature type="transmembrane region" description="Helical" evidence="5">
    <location>
        <begin position="227"/>
        <end position="254"/>
    </location>
</feature>
<sequence>MPQFSPLASSIPAPGIEYADETFHVTSTILSALAISIFVLGFSIGPLVFSPLSEIYGRQPILNCANFFFTVFQIGCALSPNMASLIVFRLLAGIGGSACLTIGGGIISDLFPLQQRGKANAMFTLGPLFGPVVGPLIGGFIAQRAGWRWVFWVLLIACGVVSVINIVTGRETNPSVLLRRKTRRLQREQERPDLRSVYELKDETASPFFLIIQSINRPVRMLARSPILFFLALYLSFVFGLLYLLFTTITSLFINDYGWPIELCGLAYLGIGLGFMLGITVVAKTSDKTVIHLTKANQGVFEPEMRLASCLYFALFIPISFFWYGWSADKHVHWIVPIIGLLPFGFGMMGIYAPIQTYFIDVSGQYAASAVAGLTAMRCLFGAFLPLAGPSMYDRLGLGWGNSLLGFVALGLTPVPALIYRYGGALRRKHPIKLG</sequence>
<feature type="transmembrane region" description="Helical" evidence="5">
    <location>
        <begin position="123"/>
        <end position="143"/>
    </location>
</feature>
<dbReference type="InterPro" id="IPR020846">
    <property type="entry name" value="MFS_dom"/>
</dbReference>
<protein>
    <submittedName>
        <fullName evidence="7">Major facilitator superfamily domain-containing protein</fullName>
    </submittedName>
</protein>
<comment type="caution">
    <text evidence="7">The sequence shown here is derived from an EMBL/GenBank/DDBJ whole genome shotgun (WGS) entry which is preliminary data.</text>
</comment>
<evidence type="ECO:0000259" key="6">
    <source>
        <dbReference type="PROSITE" id="PS50850"/>
    </source>
</evidence>
<dbReference type="CDD" id="cd17323">
    <property type="entry name" value="MFS_Tpo1_MDR_like"/>
    <property type="match status" value="1"/>
</dbReference>
<feature type="transmembrane region" description="Helical" evidence="5">
    <location>
        <begin position="149"/>
        <end position="169"/>
    </location>
</feature>
<dbReference type="Pfam" id="PF07690">
    <property type="entry name" value="MFS_1"/>
    <property type="match status" value="1"/>
</dbReference>
<feature type="transmembrane region" description="Helical" evidence="5">
    <location>
        <begin position="367"/>
        <end position="388"/>
    </location>
</feature>
<evidence type="ECO:0000256" key="5">
    <source>
        <dbReference type="SAM" id="Phobius"/>
    </source>
</evidence>
<dbReference type="Proteomes" id="UP000283841">
    <property type="component" value="Unassembled WGS sequence"/>
</dbReference>
<dbReference type="InterPro" id="IPR036259">
    <property type="entry name" value="MFS_trans_sf"/>
</dbReference>
<feature type="transmembrane region" description="Helical" evidence="5">
    <location>
        <begin position="29"/>
        <end position="49"/>
    </location>
</feature>
<keyword evidence="2 5" id="KW-0812">Transmembrane</keyword>
<comment type="subcellular location">
    <subcellularLocation>
        <location evidence="1">Membrane</location>
        <topology evidence="1">Multi-pass membrane protein</topology>
    </subcellularLocation>
</comment>
<evidence type="ECO:0000256" key="2">
    <source>
        <dbReference type="ARBA" id="ARBA00022692"/>
    </source>
</evidence>
<dbReference type="EMBL" id="RCNU01000012">
    <property type="protein sequence ID" value="RWQ92693.1"/>
    <property type="molecule type" value="Genomic_DNA"/>
</dbReference>
<feature type="transmembrane region" description="Helical" evidence="5">
    <location>
        <begin position="307"/>
        <end position="326"/>
    </location>
</feature>
<keyword evidence="3 5" id="KW-1133">Transmembrane helix</keyword>
<feature type="transmembrane region" description="Helical" evidence="5">
    <location>
        <begin position="61"/>
        <end position="80"/>
    </location>
</feature>
<dbReference type="InterPro" id="IPR011701">
    <property type="entry name" value="MFS"/>
</dbReference>
<dbReference type="GO" id="GO:0022857">
    <property type="term" value="F:transmembrane transporter activity"/>
    <property type="evidence" value="ECO:0007669"/>
    <property type="project" value="InterPro"/>
</dbReference>
<reference evidence="7 8" key="1">
    <citation type="journal article" date="2018" name="Front. Microbiol.">
        <title>Genomic and genetic insights into a cosmopolitan fungus, Paecilomyces variotii (Eurotiales).</title>
        <authorList>
            <person name="Urquhart A.S."/>
            <person name="Mondo S.J."/>
            <person name="Makela M.R."/>
            <person name="Hane J.K."/>
            <person name="Wiebenga A."/>
            <person name="He G."/>
            <person name="Mihaltcheva S."/>
            <person name="Pangilinan J."/>
            <person name="Lipzen A."/>
            <person name="Barry K."/>
            <person name="de Vries R.P."/>
            <person name="Grigoriev I.V."/>
            <person name="Idnurm A."/>
        </authorList>
    </citation>
    <scope>NUCLEOTIDE SEQUENCE [LARGE SCALE GENOMIC DNA]</scope>
    <source>
        <strain evidence="7 8">CBS 101075</strain>
    </source>
</reference>
<dbReference type="SUPFAM" id="SSF103473">
    <property type="entry name" value="MFS general substrate transporter"/>
    <property type="match status" value="1"/>
</dbReference>
<dbReference type="PANTHER" id="PTHR23502:SF33">
    <property type="entry name" value="MAJOR FACILITATOR SUPERFAMILY (MFS) PROFILE DOMAIN-CONTAINING PROTEIN-RELATED"/>
    <property type="match status" value="1"/>
</dbReference>
<gene>
    <name evidence="7" type="ORF">C8Q69DRAFT_478117</name>
</gene>
<feature type="transmembrane region" description="Helical" evidence="5">
    <location>
        <begin position="86"/>
        <end position="111"/>
    </location>
</feature>
<dbReference type="GeneID" id="39600637"/>
<evidence type="ECO:0000256" key="1">
    <source>
        <dbReference type="ARBA" id="ARBA00004141"/>
    </source>
</evidence>
<keyword evidence="4 5" id="KW-0472">Membrane</keyword>
<feature type="transmembrane region" description="Helical" evidence="5">
    <location>
        <begin position="332"/>
        <end position="355"/>
    </location>
</feature>
<dbReference type="STRING" id="264951.A0A443HLK8"/>
<proteinExistence type="predicted"/>
<name>A0A443HLK8_BYSSP</name>
<keyword evidence="8" id="KW-1185">Reference proteome</keyword>
<dbReference type="PROSITE" id="PS50850">
    <property type="entry name" value="MFS"/>
    <property type="match status" value="1"/>
</dbReference>
<dbReference type="Gene3D" id="1.20.1250.20">
    <property type="entry name" value="MFS general substrate transporter like domains"/>
    <property type="match status" value="1"/>
</dbReference>
<dbReference type="RefSeq" id="XP_028482338.1">
    <property type="nucleotide sequence ID" value="XM_028631360.1"/>
</dbReference>
<dbReference type="PANTHER" id="PTHR23502">
    <property type="entry name" value="MAJOR FACILITATOR SUPERFAMILY"/>
    <property type="match status" value="1"/>
</dbReference>
<evidence type="ECO:0000256" key="3">
    <source>
        <dbReference type="ARBA" id="ARBA00022989"/>
    </source>
</evidence>
<feature type="domain" description="Major facilitator superfamily (MFS) profile" evidence="6">
    <location>
        <begin position="1"/>
        <end position="429"/>
    </location>
</feature>